<feature type="signal peptide" evidence="1">
    <location>
        <begin position="1"/>
        <end position="25"/>
    </location>
</feature>
<evidence type="ECO:0000313" key="3">
    <source>
        <dbReference type="Proteomes" id="UP001499854"/>
    </source>
</evidence>
<name>A0ABN2T5Z9_9ACTN</name>
<proteinExistence type="predicted"/>
<evidence type="ECO:0000313" key="2">
    <source>
        <dbReference type="EMBL" id="GAA1999334.1"/>
    </source>
</evidence>
<sequence>MPFAPTKYAFAGGLLAAAVAPAPLAAPAGSAAYADNGAAAIPTAARNTAALIRHRLRFSVVPPVTEPLSFSRPLIRDGAGRVCAAPSRAMLSPRSA</sequence>
<keyword evidence="1" id="KW-0732">Signal</keyword>
<keyword evidence="3" id="KW-1185">Reference proteome</keyword>
<dbReference type="EMBL" id="BAAAQM010000065">
    <property type="protein sequence ID" value="GAA1999334.1"/>
    <property type="molecule type" value="Genomic_DNA"/>
</dbReference>
<evidence type="ECO:0000256" key="1">
    <source>
        <dbReference type="SAM" id="SignalP"/>
    </source>
</evidence>
<reference evidence="2 3" key="1">
    <citation type="journal article" date="2019" name="Int. J. Syst. Evol. Microbiol.">
        <title>The Global Catalogue of Microorganisms (GCM) 10K type strain sequencing project: providing services to taxonomists for standard genome sequencing and annotation.</title>
        <authorList>
            <consortium name="The Broad Institute Genomics Platform"/>
            <consortium name="The Broad Institute Genome Sequencing Center for Infectious Disease"/>
            <person name="Wu L."/>
            <person name="Ma J."/>
        </authorList>
    </citation>
    <scope>NUCLEOTIDE SEQUENCE [LARGE SCALE GENOMIC DNA]</scope>
    <source>
        <strain evidence="2 3">JCM 16013</strain>
    </source>
</reference>
<protein>
    <submittedName>
        <fullName evidence="2">Uncharacterized protein</fullName>
    </submittedName>
</protein>
<organism evidence="2 3">
    <name type="scientific">Catenulispora subtropica</name>
    <dbReference type="NCBI Taxonomy" id="450798"/>
    <lineage>
        <taxon>Bacteria</taxon>
        <taxon>Bacillati</taxon>
        <taxon>Actinomycetota</taxon>
        <taxon>Actinomycetes</taxon>
        <taxon>Catenulisporales</taxon>
        <taxon>Catenulisporaceae</taxon>
        <taxon>Catenulispora</taxon>
    </lineage>
</organism>
<feature type="chain" id="PRO_5046339366" evidence="1">
    <location>
        <begin position="26"/>
        <end position="96"/>
    </location>
</feature>
<gene>
    <name evidence="2" type="ORF">GCM10009838_75910</name>
</gene>
<comment type="caution">
    <text evidence="2">The sequence shown here is derived from an EMBL/GenBank/DDBJ whole genome shotgun (WGS) entry which is preliminary data.</text>
</comment>
<accession>A0ABN2T5Z9</accession>
<dbReference type="Proteomes" id="UP001499854">
    <property type="component" value="Unassembled WGS sequence"/>
</dbReference>